<feature type="region of interest" description="Disordered" evidence="9">
    <location>
        <begin position="94"/>
        <end position="121"/>
    </location>
</feature>
<dbReference type="GO" id="GO:0005759">
    <property type="term" value="C:mitochondrial matrix"/>
    <property type="evidence" value="ECO:0007669"/>
    <property type="project" value="UniProtKB-SubCell"/>
</dbReference>
<protein>
    <recommendedName>
        <fullName evidence="7">Complex III assembly factor LYRM7</fullName>
    </recommendedName>
    <alternativeName>
        <fullName evidence="8">LYR motif-containing protein 7</fullName>
    </alternativeName>
</protein>
<dbReference type="AlphaFoldDB" id="A0A0P4WD13"/>
<dbReference type="CDD" id="cd20267">
    <property type="entry name" value="Complex1_LYR_LYRM7"/>
    <property type="match status" value="1"/>
</dbReference>
<dbReference type="PANTHER" id="PTHR46749:SF1">
    <property type="entry name" value="COMPLEX III ASSEMBLY FACTOR LYRM7"/>
    <property type="match status" value="1"/>
</dbReference>
<feature type="compositionally biased region" description="Basic residues" evidence="9">
    <location>
        <begin position="111"/>
        <end position="121"/>
    </location>
</feature>
<evidence type="ECO:0000259" key="10">
    <source>
        <dbReference type="Pfam" id="PF05347"/>
    </source>
</evidence>
<dbReference type="PANTHER" id="PTHR46749">
    <property type="entry name" value="COMPLEX III ASSEMBLY FACTOR LYRM7"/>
    <property type="match status" value="1"/>
</dbReference>
<comment type="similarity">
    <text evidence="2">Belongs to the complex I LYR family.</text>
</comment>
<dbReference type="InterPro" id="IPR045298">
    <property type="entry name" value="Complex1_LYR_LYRM7"/>
</dbReference>
<comment type="function">
    <text evidence="5">Assembly factor required for Rieske Fe-S protein UQCRFS1 incorporation into the cytochrome b-c1 (CIII) complex. Functions as a chaperone, binding to this subunit within the mitochondrial matrix and stabilizing it prior to its translocation and insertion into the late CIII dimeric intermediate within the mitochondrial inner membrane.</text>
</comment>
<keyword evidence="4" id="KW-0143">Chaperone</keyword>
<evidence type="ECO:0000313" key="11">
    <source>
        <dbReference type="EMBL" id="JAI66553.1"/>
    </source>
</evidence>
<comment type="subcellular location">
    <subcellularLocation>
        <location evidence="1">Mitochondrion matrix</location>
    </subcellularLocation>
</comment>
<accession>A0A0P4WD13</accession>
<proteinExistence type="inferred from homology"/>
<evidence type="ECO:0000256" key="4">
    <source>
        <dbReference type="ARBA" id="ARBA00023186"/>
    </source>
</evidence>
<keyword evidence="3" id="KW-0496">Mitochondrion</keyword>
<evidence type="ECO:0000256" key="9">
    <source>
        <dbReference type="SAM" id="MobiDB-lite"/>
    </source>
</evidence>
<dbReference type="InterPro" id="IPR050435">
    <property type="entry name" value="MZM1/LYRM7"/>
</dbReference>
<dbReference type="GO" id="GO:0044183">
    <property type="term" value="F:protein folding chaperone"/>
    <property type="evidence" value="ECO:0007669"/>
    <property type="project" value="TreeGrafter"/>
</dbReference>
<dbReference type="Pfam" id="PF05347">
    <property type="entry name" value="Complex1_LYR"/>
    <property type="match status" value="1"/>
</dbReference>
<name>A0A0P4WD13_SCYOL</name>
<sequence length="121" mass="13712">MAHELRRKVLGCFKQLHRTRLTVFEGDSKALAAAREKINTEFHKNKNVSDAAAVEELITLGRQVEEVLRTNVMQVVEKNDGVYSAKLRPEVTRLDTGKPYRPMPDTMIGPFKKKKTPCSDS</sequence>
<dbReference type="EMBL" id="GDRN01049465">
    <property type="protein sequence ID" value="JAI66553.1"/>
    <property type="molecule type" value="Transcribed_RNA"/>
</dbReference>
<evidence type="ECO:0000256" key="1">
    <source>
        <dbReference type="ARBA" id="ARBA00004305"/>
    </source>
</evidence>
<evidence type="ECO:0000256" key="6">
    <source>
        <dbReference type="ARBA" id="ARBA00025809"/>
    </source>
</evidence>
<dbReference type="InterPro" id="IPR008011">
    <property type="entry name" value="Complex1_LYR_dom"/>
</dbReference>
<evidence type="ECO:0000256" key="3">
    <source>
        <dbReference type="ARBA" id="ARBA00023128"/>
    </source>
</evidence>
<organism evidence="11">
    <name type="scientific">Scylla olivacea</name>
    <name type="common">Orange mud crab</name>
    <name type="synonym">Cancer olivacea</name>
    <dbReference type="NCBI Taxonomy" id="85551"/>
    <lineage>
        <taxon>Eukaryota</taxon>
        <taxon>Metazoa</taxon>
        <taxon>Ecdysozoa</taxon>
        <taxon>Arthropoda</taxon>
        <taxon>Crustacea</taxon>
        <taxon>Multicrustacea</taxon>
        <taxon>Malacostraca</taxon>
        <taxon>Eumalacostraca</taxon>
        <taxon>Eucarida</taxon>
        <taxon>Decapoda</taxon>
        <taxon>Pleocyemata</taxon>
        <taxon>Brachyura</taxon>
        <taxon>Eubrachyura</taxon>
        <taxon>Portunoidea</taxon>
        <taxon>Portunidae</taxon>
        <taxon>Portuninae</taxon>
        <taxon>Scylla</taxon>
    </lineage>
</organism>
<evidence type="ECO:0000256" key="7">
    <source>
        <dbReference type="ARBA" id="ARBA00026165"/>
    </source>
</evidence>
<feature type="domain" description="Complex 1 LYR protein" evidence="10">
    <location>
        <begin position="7"/>
        <end position="63"/>
    </location>
</feature>
<evidence type="ECO:0000256" key="2">
    <source>
        <dbReference type="ARBA" id="ARBA00009508"/>
    </source>
</evidence>
<dbReference type="GO" id="GO:0034551">
    <property type="term" value="P:mitochondrial respiratory chain complex III assembly"/>
    <property type="evidence" value="ECO:0007669"/>
    <property type="project" value="InterPro"/>
</dbReference>
<evidence type="ECO:0000256" key="5">
    <source>
        <dbReference type="ARBA" id="ARBA00025430"/>
    </source>
</evidence>
<comment type="subunit">
    <text evidence="6">Interacts with UQCRFS1.</text>
</comment>
<reference evidence="11" key="1">
    <citation type="submission" date="2015-09" db="EMBL/GenBank/DDBJ databases">
        <title>Scylla olivacea transcriptome.</title>
        <authorList>
            <person name="Ikhwanuddin M."/>
        </authorList>
    </citation>
    <scope>NUCLEOTIDE SEQUENCE</scope>
</reference>
<evidence type="ECO:0000256" key="8">
    <source>
        <dbReference type="ARBA" id="ARBA00031830"/>
    </source>
</evidence>